<reference evidence="4 5" key="1">
    <citation type="submission" date="2015-03" db="EMBL/GenBank/DDBJ databases">
        <title>Genome assembly of Sandaracinus amylolyticus DSM 53668.</title>
        <authorList>
            <person name="Sharma G."/>
            <person name="Subramanian S."/>
        </authorList>
    </citation>
    <scope>NUCLEOTIDE SEQUENCE [LARGE SCALE GENOMIC DNA]</scope>
    <source>
        <strain evidence="4 5">DSM 53668</strain>
    </source>
</reference>
<keyword evidence="5" id="KW-1185">Reference proteome</keyword>
<feature type="domain" description="Putative zinc-finger" evidence="3">
    <location>
        <begin position="3"/>
        <end position="36"/>
    </location>
</feature>
<dbReference type="InterPro" id="IPR041916">
    <property type="entry name" value="Anti_sigma_zinc_sf"/>
</dbReference>
<evidence type="ECO:0000256" key="1">
    <source>
        <dbReference type="SAM" id="MobiDB-lite"/>
    </source>
</evidence>
<feature type="region of interest" description="Disordered" evidence="1">
    <location>
        <begin position="200"/>
        <end position="244"/>
    </location>
</feature>
<sequence length="421" mass="45047">MPCESVEDRLLELVYGELPDREARDVRAHVSGCEGCGRSLARLEGGRALARKMEPVEPRADLLDAVRAAARAKAAETVARVSAPAEAPAAAAAQRRPRASEAPAERGWWTDLLRWLGSMAMGPQVAMATLLMLMIGIGLWSLPALRGRNERASTDALVEPDPAGEVGPSRALEPAEPLAFDFDPRTRRLAPVGEVVEPEVAEPAAPAPTTRPGVAPVVPVERRTTTTREAPEQQLAARSQRVESEPLAGIEQDVAPGEAVGAVVDGPLPEPRAEGTTSAYAATEAERAPAVAPSAPPPATTTPRYESRDEVPRPDPDSDAMLAEALHRQAQASARQGAYGECVRQYQSLLSRHPRYADAGRAWLELAECQRRSGRVADAQRSLERAQTIPSVRADATRELSRMRIEERAVEAAPATASDSP</sequence>
<dbReference type="SUPFAM" id="SSF48452">
    <property type="entry name" value="TPR-like"/>
    <property type="match status" value="1"/>
</dbReference>
<dbReference type="EMBL" id="CP011125">
    <property type="protein sequence ID" value="AKF06436.1"/>
    <property type="molecule type" value="Genomic_DNA"/>
</dbReference>
<keyword evidence="2" id="KW-0812">Transmembrane</keyword>
<dbReference type="Proteomes" id="UP000034883">
    <property type="component" value="Chromosome"/>
</dbReference>
<accession>A0A0F6W3G3</accession>
<gene>
    <name evidence="4" type="ORF">DB32_003585</name>
</gene>
<evidence type="ECO:0000313" key="4">
    <source>
        <dbReference type="EMBL" id="AKF06436.1"/>
    </source>
</evidence>
<dbReference type="KEGG" id="samy:DB32_003585"/>
<dbReference type="InterPro" id="IPR011990">
    <property type="entry name" value="TPR-like_helical_dom_sf"/>
</dbReference>
<dbReference type="Gene3D" id="1.10.10.1320">
    <property type="entry name" value="Anti-sigma factor, zinc-finger domain"/>
    <property type="match status" value="1"/>
</dbReference>
<evidence type="ECO:0000259" key="3">
    <source>
        <dbReference type="Pfam" id="PF13490"/>
    </source>
</evidence>
<dbReference type="STRING" id="927083.DB32_003585"/>
<dbReference type="AlphaFoldDB" id="A0A0F6W3G3"/>
<proteinExistence type="predicted"/>
<protein>
    <submittedName>
        <fullName evidence="4">Fe-S oxidoreductase</fullName>
    </submittedName>
</protein>
<feature type="compositionally biased region" description="Low complexity" evidence="1">
    <location>
        <begin position="201"/>
        <end position="219"/>
    </location>
</feature>
<keyword evidence="2" id="KW-1133">Transmembrane helix</keyword>
<name>A0A0F6W3G3_9BACT</name>
<feature type="transmembrane region" description="Helical" evidence="2">
    <location>
        <begin position="121"/>
        <end position="142"/>
    </location>
</feature>
<evidence type="ECO:0000256" key="2">
    <source>
        <dbReference type="SAM" id="Phobius"/>
    </source>
</evidence>
<feature type="region of interest" description="Disordered" evidence="1">
    <location>
        <begin position="155"/>
        <end position="184"/>
    </location>
</feature>
<dbReference type="InterPro" id="IPR027383">
    <property type="entry name" value="Znf_put"/>
</dbReference>
<feature type="compositionally biased region" description="Low complexity" evidence="1">
    <location>
        <begin position="284"/>
        <end position="293"/>
    </location>
</feature>
<dbReference type="Pfam" id="PF13490">
    <property type="entry name" value="zf-HC2"/>
    <property type="match status" value="1"/>
</dbReference>
<dbReference type="Gene3D" id="1.25.40.10">
    <property type="entry name" value="Tetratricopeptide repeat domain"/>
    <property type="match status" value="1"/>
</dbReference>
<evidence type="ECO:0000313" key="5">
    <source>
        <dbReference type="Proteomes" id="UP000034883"/>
    </source>
</evidence>
<feature type="compositionally biased region" description="Basic and acidic residues" evidence="1">
    <location>
        <begin position="220"/>
        <end position="231"/>
    </location>
</feature>
<keyword evidence="2" id="KW-0472">Membrane</keyword>
<feature type="compositionally biased region" description="Basic and acidic residues" evidence="1">
    <location>
        <begin position="305"/>
        <end position="316"/>
    </location>
</feature>
<feature type="region of interest" description="Disordered" evidence="1">
    <location>
        <begin position="284"/>
        <end position="319"/>
    </location>
</feature>
<organism evidence="4 5">
    <name type="scientific">Sandaracinus amylolyticus</name>
    <dbReference type="NCBI Taxonomy" id="927083"/>
    <lineage>
        <taxon>Bacteria</taxon>
        <taxon>Pseudomonadati</taxon>
        <taxon>Myxococcota</taxon>
        <taxon>Polyangia</taxon>
        <taxon>Polyangiales</taxon>
        <taxon>Sandaracinaceae</taxon>
        <taxon>Sandaracinus</taxon>
    </lineage>
</organism>